<evidence type="ECO:0000313" key="1">
    <source>
        <dbReference type="EMBL" id="KAH6945538.1"/>
    </source>
</evidence>
<protein>
    <submittedName>
        <fullName evidence="1">Uncharacterized protein</fullName>
    </submittedName>
</protein>
<dbReference type="Proteomes" id="UP000821845">
    <property type="component" value="Chromosome 1"/>
</dbReference>
<dbReference type="EMBL" id="CM023481">
    <property type="protein sequence ID" value="KAH6945538.1"/>
    <property type="molecule type" value="Genomic_DNA"/>
</dbReference>
<keyword evidence="2" id="KW-1185">Reference proteome</keyword>
<accession>A0ACB7TEN9</accession>
<gene>
    <name evidence="1" type="ORF">HPB50_008914</name>
</gene>
<proteinExistence type="predicted"/>
<evidence type="ECO:0000313" key="2">
    <source>
        <dbReference type="Proteomes" id="UP000821845"/>
    </source>
</evidence>
<comment type="caution">
    <text evidence="1">The sequence shown here is derived from an EMBL/GenBank/DDBJ whole genome shotgun (WGS) entry which is preliminary data.</text>
</comment>
<reference evidence="1" key="1">
    <citation type="submission" date="2020-05" db="EMBL/GenBank/DDBJ databases">
        <title>Large-scale comparative analyses of tick genomes elucidate their genetic diversity and vector capacities.</title>
        <authorList>
            <person name="Jia N."/>
            <person name="Wang J."/>
            <person name="Shi W."/>
            <person name="Du L."/>
            <person name="Sun Y."/>
            <person name="Zhan W."/>
            <person name="Jiang J."/>
            <person name="Wang Q."/>
            <person name="Zhang B."/>
            <person name="Ji P."/>
            <person name="Sakyi L.B."/>
            <person name="Cui X."/>
            <person name="Yuan T."/>
            <person name="Jiang B."/>
            <person name="Yang W."/>
            <person name="Lam T.T.-Y."/>
            <person name="Chang Q."/>
            <person name="Ding S."/>
            <person name="Wang X."/>
            <person name="Zhu J."/>
            <person name="Ruan X."/>
            <person name="Zhao L."/>
            <person name="Wei J."/>
            <person name="Que T."/>
            <person name="Du C."/>
            <person name="Cheng J."/>
            <person name="Dai P."/>
            <person name="Han X."/>
            <person name="Huang E."/>
            <person name="Gao Y."/>
            <person name="Liu J."/>
            <person name="Shao H."/>
            <person name="Ye R."/>
            <person name="Li L."/>
            <person name="Wei W."/>
            <person name="Wang X."/>
            <person name="Wang C."/>
            <person name="Yang T."/>
            <person name="Huo Q."/>
            <person name="Li W."/>
            <person name="Guo W."/>
            <person name="Chen H."/>
            <person name="Zhou L."/>
            <person name="Ni X."/>
            <person name="Tian J."/>
            <person name="Zhou Y."/>
            <person name="Sheng Y."/>
            <person name="Liu T."/>
            <person name="Pan Y."/>
            <person name="Xia L."/>
            <person name="Li J."/>
            <person name="Zhao F."/>
            <person name="Cao W."/>
        </authorList>
    </citation>
    <scope>NUCLEOTIDE SEQUENCE</scope>
    <source>
        <strain evidence="1">Hyas-2018</strain>
    </source>
</reference>
<organism evidence="1 2">
    <name type="scientific">Hyalomma asiaticum</name>
    <name type="common">Tick</name>
    <dbReference type="NCBI Taxonomy" id="266040"/>
    <lineage>
        <taxon>Eukaryota</taxon>
        <taxon>Metazoa</taxon>
        <taxon>Ecdysozoa</taxon>
        <taxon>Arthropoda</taxon>
        <taxon>Chelicerata</taxon>
        <taxon>Arachnida</taxon>
        <taxon>Acari</taxon>
        <taxon>Parasitiformes</taxon>
        <taxon>Ixodida</taxon>
        <taxon>Ixodoidea</taxon>
        <taxon>Ixodidae</taxon>
        <taxon>Hyalomminae</taxon>
        <taxon>Hyalomma</taxon>
    </lineage>
</organism>
<name>A0ACB7TEN9_HYAAI</name>
<sequence>MCYYAQYADVVSSNNKMVFPGDVLFEIDGTSVDGMSRPQVDHLLSTGKPEVTLSVVPLSPMRKRRLSISRLVETGMTDANVPSKSTAATVG</sequence>